<sequence length="366" mass="42572">MYDDGTFDQLAEIHSSNFRFIHDYPQFLVWHRLFIHDFETRMMSIDSDLTLPYWDAANDFDAPHEAEVFSSHAFGGNGSPDDNYCLTDGFMAGLKVNYPWTRCVKRDFQGPHPDTIHSWHSPVFITSLIQTSSNYDEFRQTLEHSLHNAIHFSIGGFNGDFSRSHHHSLFFLHHANIDRIYAKWQFSHPHHLDAIDGRQLTTSGYETYITHDYRLVHYNVRAGDLLRTLEEPLCYSYDDIISDKPKLSNAVEHRLRLLPKKLLKKYFPKFFAGEESDMNHDFSDMRSLSTLSQPLPAPLALPKEFFERMGFNVSRGLDVQKRVLKLRENSKIHNLPQLRGLIKIKVLASINENQRITREAKGPSLH</sequence>
<dbReference type="EMBL" id="CAEY01000037">
    <property type="status" value="NOT_ANNOTATED_CDS"/>
    <property type="molecule type" value="Genomic_DNA"/>
</dbReference>
<dbReference type="InterPro" id="IPR002227">
    <property type="entry name" value="Tyrosinase_Cu-bd"/>
</dbReference>
<dbReference type="HOGENOM" id="CLU_054278_0_0_1"/>
<dbReference type="PRINTS" id="PR00092">
    <property type="entry name" value="TYROSINASE"/>
</dbReference>
<keyword evidence="1" id="KW-0479">Metal-binding</keyword>
<proteinExistence type="predicted"/>
<evidence type="ECO:0000259" key="3">
    <source>
        <dbReference type="Pfam" id="PF00264"/>
    </source>
</evidence>
<dbReference type="GO" id="GO:0046872">
    <property type="term" value="F:metal ion binding"/>
    <property type="evidence" value="ECO:0007669"/>
    <property type="project" value="UniProtKB-KW"/>
</dbReference>
<dbReference type="SUPFAM" id="SSF48056">
    <property type="entry name" value="Di-copper centre-containing domain"/>
    <property type="match status" value="1"/>
</dbReference>
<dbReference type="GO" id="GO:0016491">
    <property type="term" value="F:oxidoreductase activity"/>
    <property type="evidence" value="ECO:0007669"/>
    <property type="project" value="InterPro"/>
</dbReference>
<dbReference type="PANTHER" id="PTHR11474">
    <property type="entry name" value="TYROSINASE FAMILY MEMBER"/>
    <property type="match status" value="1"/>
</dbReference>
<protein>
    <recommendedName>
        <fullName evidence="3">Tyrosinase copper-binding domain-containing protein</fullName>
    </recommendedName>
</protein>
<keyword evidence="2" id="KW-0186">Copper</keyword>
<dbReference type="STRING" id="32264.T1KFL4"/>
<organism evidence="4 5">
    <name type="scientific">Tetranychus urticae</name>
    <name type="common">Two-spotted spider mite</name>
    <dbReference type="NCBI Taxonomy" id="32264"/>
    <lineage>
        <taxon>Eukaryota</taxon>
        <taxon>Metazoa</taxon>
        <taxon>Ecdysozoa</taxon>
        <taxon>Arthropoda</taxon>
        <taxon>Chelicerata</taxon>
        <taxon>Arachnida</taxon>
        <taxon>Acari</taxon>
        <taxon>Acariformes</taxon>
        <taxon>Trombidiformes</taxon>
        <taxon>Prostigmata</taxon>
        <taxon>Eleutherengona</taxon>
        <taxon>Raphignathae</taxon>
        <taxon>Tetranychoidea</taxon>
        <taxon>Tetranychidae</taxon>
        <taxon>Tetranychus</taxon>
    </lineage>
</organism>
<dbReference type="Gene3D" id="1.10.1280.10">
    <property type="entry name" value="Di-copper center containing domain from catechol oxidase"/>
    <property type="match status" value="1"/>
</dbReference>
<keyword evidence="5" id="KW-1185">Reference proteome</keyword>
<evidence type="ECO:0000313" key="4">
    <source>
        <dbReference type="EnsemblMetazoa" id="tetur10g03550.1"/>
    </source>
</evidence>
<reference evidence="4" key="2">
    <citation type="submission" date="2015-06" db="UniProtKB">
        <authorList>
            <consortium name="EnsemblMetazoa"/>
        </authorList>
    </citation>
    <scope>IDENTIFICATION</scope>
</reference>
<dbReference type="eggNOG" id="ENOG502RUIE">
    <property type="taxonomic scope" value="Eukaryota"/>
</dbReference>
<dbReference type="Proteomes" id="UP000015104">
    <property type="component" value="Unassembled WGS sequence"/>
</dbReference>
<name>T1KFL4_TETUR</name>
<dbReference type="InterPro" id="IPR008922">
    <property type="entry name" value="Di-copper_centre_dom_sf"/>
</dbReference>
<evidence type="ECO:0000313" key="5">
    <source>
        <dbReference type="Proteomes" id="UP000015104"/>
    </source>
</evidence>
<feature type="domain" description="Tyrosinase copper-binding" evidence="3">
    <location>
        <begin position="6"/>
        <end position="185"/>
    </location>
</feature>
<dbReference type="AlphaFoldDB" id="T1KFL4"/>
<dbReference type="PANTHER" id="PTHR11474:SF126">
    <property type="entry name" value="TYROSINASE-LIKE PROTEIN TYR-1-RELATED"/>
    <property type="match status" value="1"/>
</dbReference>
<dbReference type="Pfam" id="PF00264">
    <property type="entry name" value="Tyrosinase"/>
    <property type="match status" value="1"/>
</dbReference>
<reference evidence="5" key="1">
    <citation type="submission" date="2011-08" db="EMBL/GenBank/DDBJ databases">
        <authorList>
            <person name="Rombauts S."/>
        </authorList>
    </citation>
    <scope>NUCLEOTIDE SEQUENCE</scope>
    <source>
        <strain evidence="5">London</strain>
    </source>
</reference>
<accession>T1KFL4</accession>
<dbReference type="InterPro" id="IPR050316">
    <property type="entry name" value="Tyrosinase/Hemocyanin"/>
</dbReference>
<evidence type="ECO:0000256" key="1">
    <source>
        <dbReference type="ARBA" id="ARBA00022723"/>
    </source>
</evidence>
<evidence type="ECO:0000256" key="2">
    <source>
        <dbReference type="ARBA" id="ARBA00023008"/>
    </source>
</evidence>
<dbReference type="EnsemblMetazoa" id="tetur10g03550.1">
    <property type="protein sequence ID" value="tetur10g03550.1"/>
    <property type="gene ID" value="tetur10g03550"/>
</dbReference>